<feature type="non-terminal residue" evidence="1">
    <location>
        <position position="159"/>
    </location>
</feature>
<dbReference type="OrthoDB" id="6646333at2759"/>
<organism evidence="1 2">
    <name type="scientific">Aphis craccivora</name>
    <name type="common">Cowpea aphid</name>
    <dbReference type="NCBI Taxonomy" id="307492"/>
    <lineage>
        <taxon>Eukaryota</taxon>
        <taxon>Metazoa</taxon>
        <taxon>Ecdysozoa</taxon>
        <taxon>Arthropoda</taxon>
        <taxon>Hexapoda</taxon>
        <taxon>Insecta</taxon>
        <taxon>Pterygota</taxon>
        <taxon>Neoptera</taxon>
        <taxon>Paraneoptera</taxon>
        <taxon>Hemiptera</taxon>
        <taxon>Sternorrhyncha</taxon>
        <taxon>Aphidomorpha</taxon>
        <taxon>Aphidoidea</taxon>
        <taxon>Aphididae</taxon>
        <taxon>Aphidini</taxon>
        <taxon>Aphis</taxon>
        <taxon>Aphis</taxon>
    </lineage>
</organism>
<dbReference type="Proteomes" id="UP000478052">
    <property type="component" value="Unassembled WGS sequence"/>
</dbReference>
<evidence type="ECO:0000313" key="2">
    <source>
        <dbReference type="Proteomes" id="UP000478052"/>
    </source>
</evidence>
<accession>A0A6G0VS79</accession>
<dbReference type="AlphaFoldDB" id="A0A6G0VS79"/>
<protein>
    <submittedName>
        <fullName evidence="1">Uncharacterized protein</fullName>
    </submittedName>
</protein>
<name>A0A6G0VS79_APHCR</name>
<reference evidence="1 2" key="1">
    <citation type="submission" date="2019-08" db="EMBL/GenBank/DDBJ databases">
        <title>Whole genome of Aphis craccivora.</title>
        <authorList>
            <person name="Voronova N.V."/>
            <person name="Shulinski R.S."/>
            <person name="Bandarenka Y.V."/>
            <person name="Zhorov D.G."/>
            <person name="Warner D."/>
        </authorList>
    </citation>
    <scope>NUCLEOTIDE SEQUENCE [LARGE SCALE GENOMIC DNA]</scope>
    <source>
        <strain evidence="1">180601</strain>
        <tissue evidence="1">Whole Body</tissue>
    </source>
</reference>
<gene>
    <name evidence="1" type="ORF">FWK35_00034709</name>
</gene>
<comment type="caution">
    <text evidence="1">The sequence shown here is derived from an EMBL/GenBank/DDBJ whole genome shotgun (WGS) entry which is preliminary data.</text>
</comment>
<evidence type="ECO:0000313" key="1">
    <source>
        <dbReference type="EMBL" id="KAF0707413.1"/>
    </source>
</evidence>
<sequence length="159" mass="18783">WGLKLNQTKSLHSTFTLRLRECPQLFLNNQPLPYSQNVKYLGLSLDRRVTWVPHIRSKRLTLNDRSRQLRQLLTSIHIHLNKMLLIPTWVYNKSLKHHTTFPITHSITTCPVSIPFVADKPTHARHLFLDYPWKSSQTAKAQVYLHWEAPTLCYIYLTE</sequence>
<dbReference type="EMBL" id="VUJU01012553">
    <property type="protein sequence ID" value="KAF0707413.1"/>
    <property type="molecule type" value="Genomic_DNA"/>
</dbReference>
<keyword evidence="2" id="KW-1185">Reference proteome</keyword>
<feature type="non-terminal residue" evidence="1">
    <location>
        <position position="1"/>
    </location>
</feature>
<proteinExistence type="predicted"/>